<accession>A0A9W9R069</accession>
<reference evidence="4" key="2">
    <citation type="journal article" date="2023" name="IMA Fungus">
        <title>Comparative genomic study of the Penicillium genus elucidates a diverse pangenome and 15 lateral gene transfer events.</title>
        <authorList>
            <person name="Petersen C."/>
            <person name="Sorensen T."/>
            <person name="Nielsen M.R."/>
            <person name="Sondergaard T.E."/>
            <person name="Sorensen J.L."/>
            <person name="Fitzpatrick D.A."/>
            <person name="Frisvad J.C."/>
            <person name="Nielsen K.L."/>
        </authorList>
    </citation>
    <scope>NUCLEOTIDE SEQUENCE</scope>
    <source>
        <strain evidence="4">IBT 35673</strain>
    </source>
</reference>
<evidence type="ECO:0000256" key="2">
    <source>
        <dbReference type="ARBA" id="ARBA00022679"/>
    </source>
</evidence>
<dbReference type="AlphaFoldDB" id="A0A9W9R069"/>
<dbReference type="GO" id="GO:0008194">
    <property type="term" value="F:UDP-glycosyltransferase activity"/>
    <property type="evidence" value="ECO:0007669"/>
    <property type="project" value="InterPro"/>
</dbReference>
<protein>
    <submittedName>
        <fullName evidence="4">Family 1 glycosyltransferase</fullName>
    </submittedName>
</protein>
<dbReference type="Pfam" id="PF06722">
    <property type="entry name" value="EryCIII-like_C"/>
    <property type="match status" value="1"/>
</dbReference>
<dbReference type="Proteomes" id="UP001147695">
    <property type="component" value="Unassembled WGS sequence"/>
</dbReference>
<evidence type="ECO:0000259" key="3">
    <source>
        <dbReference type="Pfam" id="PF06722"/>
    </source>
</evidence>
<dbReference type="CDD" id="cd03784">
    <property type="entry name" value="GT1_Gtf-like"/>
    <property type="match status" value="1"/>
</dbReference>
<dbReference type="EMBL" id="JAPZBQ010000001">
    <property type="protein sequence ID" value="KAJ5351230.1"/>
    <property type="molecule type" value="Genomic_DNA"/>
</dbReference>
<evidence type="ECO:0000313" key="5">
    <source>
        <dbReference type="Proteomes" id="UP001147695"/>
    </source>
</evidence>
<gene>
    <name evidence="4" type="ORF">N7452_000204</name>
</gene>
<name>A0A9W9R069_PENBR</name>
<sequence>MAHLGISEPVALKWRYIFHSDLLSILRTHLSVEIWKMASQTPPRKILFLTNVERGEANVFLATCDALLRLAPSIELHFATFSGLEDAVASVGRHVRESVPQAEPITFHKIDGISMEDSLKQLFKREKVPTRAGYPPNSYLERPGIINTTKALRDTIPVFVPYNGPQMVDIFCSICETIKKVDADLVVVNSLMTPGLTACYHLGIKFTCLSPNSIKDFAAAVQPKAAGLWKIPALFSGYTFPVPWYSRPANIYYNIYGLFAWSRDNNRKQTEKYLAAQTGATLRTPMDLTTNRPVWLKILVSSLPELDFPLAIPDYLIPCGPILRDASPIPESDPKLEEWLARGPTIYLNLGSICPVTESQALELALALKVVLDTLRVQPKAQNFQVLWKLKKLGNYEVLEPGSSIGKLLGQYIKLDSVRIVDWIQVEPIAVLQSGHAVCSVHHGGANSFNEAVRAGVPQVILPQWIDCYDYAERVEMLGIGRIGSRKAKPRWTAKELSQELLHVLRGENAISFRQKANEIASLCDKNGIGAMVAAQTLLGECPEKIL</sequence>
<keyword evidence="2" id="KW-0808">Transferase</keyword>
<reference evidence="4" key="1">
    <citation type="submission" date="2022-12" db="EMBL/GenBank/DDBJ databases">
        <authorList>
            <person name="Petersen C."/>
        </authorList>
    </citation>
    <scope>NUCLEOTIDE SEQUENCE</scope>
    <source>
        <strain evidence="4">IBT 35673</strain>
    </source>
</reference>
<feature type="domain" description="Erythromycin biosynthesis protein CIII-like C-terminal" evidence="3">
    <location>
        <begin position="416"/>
        <end position="505"/>
    </location>
</feature>
<dbReference type="InterPro" id="IPR050271">
    <property type="entry name" value="UDP-glycosyltransferase"/>
</dbReference>
<comment type="caution">
    <text evidence="4">The sequence shown here is derived from an EMBL/GenBank/DDBJ whole genome shotgun (WGS) entry which is preliminary data.</text>
</comment>
<evidence type="ECO:0000313" key="4">
    <source>
        <dbReference type="EMBL" id="KAJ5351230.1"/>
    </source>
</evidence>
<keyword evidence="1" id="KW-0328">Glycosyltransferase</keyword>
<dbReference type="PANTHER" id="PTHR48043">
    <property type="entry name" value="EG:EG0003.4 PROTEIN-RELATED"/>
    <property type="match status" value="1"/>
</dbReference>
<evidence type="ECO:0000256" key="1">
    <source>
        <dbReference type="ARBA" id="ARBA00022676"/>
    </source>
</evidence>
<dbReference type="InterPro" id="IPR010610">
    <property type="entry name" value="EryCIII-like_C"/>
</dbReference>
<dbReference type="Gene3D" id="3.40.50.2000">
    <property type="entry name" value="Glycogen Phosphorylase B"/>
    <property type="match status" value="2"/>
</dbReference>
<dbReference type="GO" id="GO:0016758">
    <property type="term" value="F:hexosyltransferase activity"/>
    <property type="evidence" value="ECO:0007669"/>
    <property type="project" value="UniProtKB-ARBA"/>
</dbReference>
<proteinExistence type="predicted"/>
<dbReference type="InterPro" id="IPR002213">
    <property type="entry name" value="UDP_glucos_trans"/>
</dbReference>
<organism evidence="4 5">
    <name type="scientific">Penicillium brevicompactum</name>
    <dbReference type="NCBI Taxonomy" id="5074"/>
    <lineage>
        <taxon>Eukaryota</taxon>
        <taxon>Fungi</taxon>
        <taxon>Dikarya</taxon>
        <taxon>Ascomycota</taxon>
        <taxon>Pezizomycotina</taxon>
        <taxon>Eurotiomycetes</taxon>
        <taxon>Eurotiomycetidae</taxon>
        <taxon>Eurotiales</taxon>
        <taxon>Aspergillaceae</taxon>
        <taxon>Penicillium</taxon>
    </lineage>
</organism>
<dbReference type="PANTHER" id="PTHR48043:SF145">
    <property type="entry name" value="FI06409P-RELATED"/>
    <property type="match status" value="1"/>
</dbReference>
<dbReference type="SUPFAM" id="SSF53756">
    <property type="entry name" value="UDP-Glycosyltransferase/glycogen phosphorylase"/>
    <property type="match status" value="1"/>
</dbReference>